<sequence length="192" mass="22129">MGSGRVNIEIIFAGRSNVGKSTLFYQLFGVKVRRGKKPGTTIKPNHLQYRDLLVTDLPGFGYVWKGRNLSEKVKDFVVRYIEENAHRIKLAVEVIDAKAFCEIAERWDKRGYIPVEVEMFDFLKELGIETVVAANKFDKVENESVIEEIRKWIKGEIIPTSAKKGEVEGIRRWLKSKLVEMGRHDLMGVFRK</sequence>
<organism evidence="12 13">
    <name type="scientific">Ferroglobus placidus (strain DSM 10642 / AEDII12DO)</name>
    <dbReference type="NCBI Taxonomy" id="589924"/>
    <lineage>
        <taxon>Archaea</taxon>
        <taxon>Methanobacteriati</taxon>
        <taxon>Methanobacteriota</taxon>
        <taxon>Archaeoglobi</taxon>
        <taxon>Archaeoglobales</taxon>
        <taxon>Archaeoglobaceae</taxon>
        <taxon>Ferroglobus</taxon>
    </lineage>
</organism>
<dbReference type="Pfam" id="PF01926">
    <property type="entry name" value="MMR_HSR1"/>
    <property type="match status" value="1"/>
</dbReference>
<comment type="function">
    <text evidence="10">Necessary for normal cell division and for the maintenance of normal septation.</text>
</comment>
<keyword evidence="9 10" id="KW-0131">Cell cycle</keyword>
<comment type="similarity">
    <text evidence="2 10">Belongs to the TRAFAC class TrmE-Era-EngA-EngB-Septin-like GTPase superfamily. EngB GTPase family.</text>
</comment>
<evidence type="ECO:0000256" key="9">
    <source>
        <dbReference type="ARBA" id="ARBA00023306"/>
    </source>
</evidence>
<evidence type="ECO:0000256" key="10">
    <source>
        <dbReference type="HAMAP-Rule" id="MF_00321"/>
    </source>
</evidence>
<dbReference type="HAMAP" id="MF_00321">
    <property type="entry name" value="GTPase_EngB"/>
    <property type="match status" value="1"/>
</dbReference>
<dbReference type="SUPFAM" id="SSF52540">
    <property type="entry name" value="P-loop containing nucleoside triphosphate hydrolases"/>
    <property type="match status" value="1"/>
</dbReference>
<keyword evidence="7 10" id="KW-0342">GTP-binding</keyword>
<keyword evidence="3 10" id="KW-0132">Cell division</keyword>
<gene>
    <name evidence="10" type="primary">engB</name>
    <name evidence="12" type="ordered locus">Ferp_2256</name>
</gene>
<keyword evidence="4" id="KW-0479">Metal-binding</keyword>
<dbReference type="NCBIfam" id="NF003255">
    <property type="entry name" value="PRK04213.1"/>
    <property type="match status" value="1"/>
</dbReference>
<dbReference type="Proteomes" id="UP000002613">
    <property type="component" value="Chromosome"/>
</dbReference>
<dbReference type="KEGG" id="fpl:Ferp_2256"/>
<keyword evidence="8 10" id="KW-0717">Septation</keyword>
<dbReference type="PaxDb" id="589924-Ferp_2256"/>
<evidence type="ECO:0000256" key="3">
    <source>
        <dbReference type="ARBA" id="ARBA00022618"/>
    </source>
</evidence>
<proteinExistence type="inferred from homology"/>
<comment type="cofactor">
    <cofactor evidence="1">
        <name>Mg(2+)</name>
        <dbReference type="ChEBI" id="CHEBI:18420"/>
    </cofactor>
</comment>
<protein>
    <recommendedName>
        <fullName evidence="10">Probable GTP-binding protein EngB</fullName>
    </recommendedName>
</protein>
<dbReference type="eggNOG" id="arCOG00355">
    <property type="taxonomic scope" value="Archaea"/>
</dbReference>
<dbReference type="InterPro" id="IPR027417">
    <property type="entry name" value="P-loop_NTPase"/>
</dbReference>
<keyword evidence="6" id="KW-0460">Magnesium</keyword>
<dbReference type="OrthoDB" id="65113at2157"/>
<reference evidence="13" key="1">
    <citation type="submission" date="2010-02" db="EMBL/GenBank/DDBJ databases">
        <title>Complete sequence of Ferroglobus placidus DSM 10642.</title>
        <authorList>
            <consortium name="US DOE Joint Genome Institute"/>
            <person name="Lucas S."/>
            <person name="Copeland A."/>
            <person name="Lapidus A."/>
            <person name="Cheng J.-F."/>
            <person name="Bruce D."/>
            <person name="Goodwin L."/>
            <person name="Pitluck S."/>
            <person name="Saunders E."/>
            <person name="Brettin T."/>
            <person name="Detter J.C."/>
            <person name="Han C."/>
            <person name="Tapia R."/>
            <person name="Larimer F."/>
            <person name="Land M."/>
            <person name="Hauser L."/>
            <person name="Kyrpides N."/>
            <person name="Ivanova N."/>
            <person name="Holmes D."/>
            <person name="Lovley D."/>
            <person name="Kyrpides N."/>
            <person name="Anderson I.J."/>
            <person name="Woyke T."/>
        </authorList>
    </citation>
    <scope>NUCLEOTIDE SEQUENCE [LARGE SCALE GENOMIC DNA]</scope>
    <source>
        <strain evidence="13">DSM 10642 / AEDII12DO</strain>
    </source>
</reference>
<evidence type="ECO:0000256" key="6">
    <source>
        <dbReference type="ARBA" id="ARBA00022842"/>
    </source>
</evidence>
<evidence type="ECO:0000256" key="7">
    <source>
        <dbReference type="ARBA" id="ARBA00023134"/>
    </source>
</evidence>
<dbReference type="Gene3D" id="3.40.50.300">
    <property type="entry name" value="P-loop containing nucleotide triphosphate hydrolases"/>
    <property type="match status" value="1"/>
</dbReference>
<evidence type="ECO:0000313" key="12">
    <source>
        <dbReference type="EMBL" id="ADC66380.1"/>
    </source>
</evidence>
<dbReference type="GO" id="GO:0005525">
    <property type="term" value="F:GTP binding"/>
    <property type="evidence" value="ECO:0007669"/>
    <property type="project" value="UniProtKB-UniRule"/>
</dbReference>
<evidence type="ECO:0000259" key="11">
    <source>
        <dbReference type="PROSITE" id="PS51706"/>
    </source>
</evidence>
<dbReference type="RefSeq" id="WP_012966718.1">
    <property type="nucleotide sequence ID" value="NC_013849.1"/>
</dbReference>
<dbReference type="InterPro" id="IPR006073">
    <property type="entry name" value="GTP-bd"/>
</dbReference>
<dbReference type="HOGENOM" id="CLU_033732_3_0_2"/>
<dbReference type="GeneID" id="8779795"/>
<name>D3S1B6_FERPA</name>
<dbReference type="PANTHER" id="PTHR11649">
    <property type="entry name" value="MSS1/TRME-RELATED GTP-BINDING PROTEIN"/>
    <property type="match status" value="1"/>
</dbReference>
<dbReference type="InterPro" id="IPR030393">
    <property type="entry name" value="G_ENGB_dom"/>
</dbReference>
<dbReference type="GO" id="GO:0046872">
    <property type="term" value="F:metal ion binding"/>
    <property type="evidence" value="ECO:0007669"/>
    <property type="project" value="UniProtKB-KW"/>
</dbReference>
<feature type="domain" description="EngB-type G" evidence="11">
    <location>
        <begin position="6"/>
        <end position="184"/>
    </location>
</feature>
<dbReference type="GO" id="GO:0051301">
    <property type="term" value="P:cell division"/>
    <property type="evidence" value="ECO:0007669"/>
    <property type="project" value="UniProtKB-KW"/>
</dbReference>
<dbReference type="AlphaFoldDB" id="D3S1B6"/>
<dbReference type="InterPro" id="IPR019987">
    <property type="entry name" value="GTP-bd_ribosome_bio_YsxC"/>
</dbReference>
<dbReference type="STRING" id="589924.Ferp_2256"/>
<accession>D3S1B6</accession>
<dbReference type="PROSITE" id="PS51706">
    <property type="entry name" value="G_ENGB"/>
    <property type="match status" value="1"/>
</dbReference>
<dbReference type="EMBL" id="CP001899">
    <property type="protein sequence ID" value="ADC66380.1"/>
    <property type="molecule type" value="Genomic_DNA"/>
</dbReference>
<reference evidence="12 13" key="2">
    <citation type="journal article" date="2011" name="Stand. Genomic Sci.">
        <title>Complete genome sequence of Ferroglobus placidus AEDII12DO.</title>
        <authorList>
            <person name="Anderson I."/>
            <person name="Risso C."/>
            <person name="Holmes D."/>
            <person name="Lucas S."/>
            <person name="Copeland A."/>
            <person name="Lapidus A."/>
            <person name="Cheng J.F."/>
            <person name="Bruce D."/>
            <person name="Goodwin L."/>
            <person name="Pitluck S."/>
            <person name="Saunders E."/>
            <person name="Brettin T."/>
            <person name="Detter J.C."/>
            <person name="Han C."/>
            <person name="Tapia R."/>
            <person name="Larimer F."/>
            <person name="Land M."/>
            <person name="Hauser L."/>
            <person name="Woyke T."/>
            <person name="Lovley D."/>
            <person name="Kyrpides N."/>
            <person name="Ivanova N."/>
        </authorList>
    </citation>
    <scope>NUCLEOTIDE SEQUENCE [LARGE SCALE GENOMIC DNA]</scope>
    <source>
        <strain evidence="13">DSM 10642 / AEDII12DO</strain>
    </source>
</reference>
<evidence type="ECO:0000256" key="2">
    <source>
        <dbReference type="ARBA" id="ARBA00009638"/>
    </source>
</evidence>
<keyword evidence="5 10" id="KW-0547">Nucleotide-binding</keyword>
<keyword evidence="13" id="KW-1185">Reference proteome</keyword>
<evidence type="ECO:0000313" key="13">
    <source>
        <dbReference type="Proteomes" id="UP000002613"/>
    </source>
</evidence>
<evidence type="ECO:0000256" key="1">
    <source>
        <dbReference type="ARBA" id="ARBA00001946"/>
    </source>
</evidence>
<dbReference type="PANTHER" id="PTHR11649:SF13">
    <property type="entry name" value="ENGB-TYPE G DOMAIN-CONTAINING PROTEIN"/>
    <property type="match status" value="1"/>
</dbReference>
<evidence type="ECO:0000256" key="8">
    <source>
        <dbReference type="ARBA" id="ARBA00023210"/>
    </source>
</evidence>
<evidence type="ECO:0000256" key="4">
    <source>
        <dbReference type="ARBA" id="ARBA00022723"/>
    </source>
</evidence>
<evidence type="ECO:0000256" key="5">
    <source>
        <dbReference type="ARBA" id="ARBA00022741"/>
    </source>
</evidence>